<dbReference type="RefSeq" id="WP_111917873.1">
    <property type="nucleotide sequence ID" value="NZ_CAUWHR010000023.1"/>
</dbReference>
<feature type="transmembrane region" description="Helical" evidence="1">
    <location>
        <begin position="12"/>
        <end position="31"/>
    </location>
</feature>
<dbReference type="AlphaFoldDB" id="A0A2Z4U7L3"/>
<dbReference type="Proteomes" id="UP000250003">
    <property type="component" value="Chromosome"/>
</dbReference>
<proteinExistence type="predicted"/>
<evidence type="ECO:0000313" key="3">
    <source>
        <dbReference type="Proteomes" id="UP000250003"/>
    </source>
</evidence>
<keyword evidence="1" id="KW-0812">Transmembrane</keyword>
<organism evidence="2 3">
    <name type="scientific">Blautia argi</name>
    <dbReference type="NCBI Taxonomy" id="1912897"/>
    <lineage>
        <taxon>Bacteria</taxon>
        <taxon>Bacillati</taxon>
        <taxon>Bacillota</taxon>
        <taxon>Clostridia</taxon>
        <taxon>Lachnospirales</taxon>
        <taxon>Lachnospiraceae</taxon>
        <taxon>Blautia</taxon>
    </lineage>
</organism>
<feature type="transmembrane region" description="Helical" evidence="1">
    <location>
        <begin position="43"/>
        <end position="65"/>
    </location>
</feature>
<keyword evidence="1" id="KW-1133">Transmembrane helix</keyword>
<name>A0A2Z4U7L3_9FIRM</name>
<sequence>MTGRKFLSAAEFVLGIFLFLDSLMYIIRTFSMRRSPEFYAVGFRLWNVDMLVAAGLAILGIFLVCHSRKTVLFQRLYRTFQSVAAKRDMVSVAELCEEGHCSKRKGLEYLEKMLDKNLFPGAKLDWQKGMVLLTEEAAKEYQQVWESWTEKQKKYRGAGIPLKEQEIFLLGAVQAEELGKLAEQIQQPEIHRRLGEIASFYEKRYSHMEKEKPNTEFLTAVAKEYFPQVKDMAEDYIQMETLDSTVGESLSAQRFRDFLYRFPGMGK</sequence>
<dbReference type="KEGG" id="blau:DQQ01_01465"/>
<gene>
    <name evidence="2" type="ORF">DQQ01_01465</name>
</gene>
<dbReference type="OrthoDB" id="9782052at2"/>
<reference evidence="3" key="1">
    <citation type="submission" date="2018-06" db="EMBL/GenBank/DDBJ databases">
        <title>Description of Blautia argi sp. nov., a new anaerobic isolated from dog feces.</title>
        <authorList>
            <person name="Chang Y.-H."/>
            <person name="Paek J."/>
            <person name="Shin Y."/>
        </authorList>
    </citation>
    <scope>NUCLEOTIDE SEQUENCE [LARGE SCALE GENOMIC DNA]</scope>
    <source>
        <strain evidence="3">KCTC 15426</strain>
    </source>
</reference>
<keyword evidence="3" id="KW-1185">Reference proteome</keyword>
<evidence type="ECO:0000256" key="1">
    <source>
        <dbReference type="SAM" id="Phobius"/>
    </source>
</evidence>
<keyword evidence="1" id="KW-0472">Membrane</keyword>
<accession>A0A2Z4U7L3</accession>
<evidence type="ECO:0000313" key="2">
    <source>
        <dbReference type="EMBL" id="AWY97037.1"/>
    </source>
</evidence>
<protein>
    <submittedName>
        <fullName evidence="2">Uncharacterized protein</fullName>
    </submittedName>
</protein>
<dbReference type="EMBL" id="CP030280">
    <property type="protein sequence ID" value="AWY97037.1"/>
    <property type="molecule type" value="Genomic_DNA"/>
</dbReference>